<protein>
    <submittedName>
        <fullName evidence="1">RNA polymerase factor sigma-54</fullName>
    </submittedName>
</protein>
<organism evidence="1 2">
    <name type="scientific">Antarcticirhabdus aurantiaca</name>
    <dbReference type="NCBI Taxonomy" id="2606717"/>
    <lineage>
        <taxon>Bacteria</taxon>
        <taxon>Pseudomonadati</taxon>
        <taxon>Pseudomonadota</taxon>
        <taxon>Alphaproteobacteria</taxon>
        <taxon>Hyphomicrobiales</taxon>
        <taxon>Aurantimonadaceae</taxon>
        <taxon>Antarcticirhabdus</taxon>
    </lineage>
</organism>
<name>A0ACD4NQH4_9HYPH</name>
<sequence>MALSAKLQLRQTQSLVMTPQLLQSIRLLQYSQSELSSFIEAEIERNPLLEAGGAGAPVQPADGLDPPPPASLAASESPLTGRAEHDEAFADGLAARLEDVSPGAAHAGEGASHGPGPAAPDTRLRDASAGGAFDGSVEDFAEGRPSLLAHALAEIADLLSDPVERRLAESLAAHLDEAGYLRFEAAELDALGVNPARAEAMLARLQAEAEPAGLFARDLAECLAIQLKRLNRYDPVMAAILDNLDLLARRDFASLKRLTGEDDEGLLEALSEIRRLDPKPGHAFASDPGEAVVPDVVVEEAPEGGWRVELNPEALPRVLVRGDYAETVLAGQGAAPREEDRAWLAERQQSAQWLVRSLDQRARTILKVAVEIARRQDGFLAHGLSALKPMTLAAVAQAIGMHESTVSRVTNNKYVATPRGTFEMKFFFTNAIPATGGGDAHSAEAVKLRIRLMIEGERDGRVLSDDEIAEKLAEDGVEVARRTVAKYREGMGIASSIQRRREMKARRLAS</sequence>
<dbReference type="Proteomes" id="UP001163223">
    <property type="component" value="Chromosome"/>
</dbReference>
<keyword evidence="2" id="KW-1185">Reference proteome</keyword>
<accession>A0ACD4NQH4</accession>
<proteinExistence type="predicted"/>
<dbReference type="EMBL" id="CP113520">
    <property type="protein sequence ID" value="WAJ29026.1"/>
    <property type="molecule type" value="Genomic_DNA"/>
</dbReference>
<evidence type="ECO:0000313" key="1">
    <source>
        <dbReference type="EMBL" id="WAJ29026.1"/>
    </source>
</evidence>
<evidence type="ECO:0000313" key="2">
    <source>
        <dbReference type="Proteomes" id="UP001163223"/>
    </source>
</evidence>
<reference evidence="1" key="1">
    <citation type="submission" date="2022-11" db="EMBL/GenBank/DDBJ databases">
        <title>beta-Carotene-producing bacterium, Jeongeuplla avenae sp. nov., alleviates the salt stress of Arabidopsis seedlings.</title>
        <authorList>
            <person name="Jiang L."/>
            <person name="Lee J."/>
        </authorList>
    </citation>
    <scope>NUCLEOTIDE SEQUENCE</scope>
    <source>
        <strain evidence="1">DY_R2A_6</strain>
    </source>
</reference>
<gene>
    <name evidence="1" type="primary">rpoN</name>
    <name evidence="1" type="ORF">OXU80_01890</name>
</gene>